<reference evidence="2 3" key="1">
    <citation type="journal article" date="2021" name="Nat. Plants">
        <title>The Taxus genome provides insights into paclitaxel biosynthesis.</title>
        <authorList>
            <person name="Xiong X."/>
            <person name="Gou J."/>
            <person name="Liao Q."/>
            <person name="Li Y."/>
            <person name="Zhou Q."/>
            <person name="Bi G."/>
            <person name="Li C."/>
            <person name="Du R."/>
            <person name="Wang X."/>
            <person name="Sun T."/>
            <person name="Guo L."/>
            <person name="Liang H."/>
            <person name="Lu P."/>
            <person name="Wu Y."/>
            <person name="Zhang Z."/>
            <person name="Ro D.K."/>
            <person name="Shang Y."/>
            <person name="Huang S."/>
            <person name="Yan J."/>
        </authorList>
    </citation>
    <scope>NUCLEOTIDE SEQUENCE [LARGE SCALE GENOMIC DNA]</scope>
    <source>
        <strain evidence="2">Ta-2019</strain>
    </source>
</reference>
<proteinExistence type="predicted"/>
<feature type="non-terminal residue" evidence="2">
    <location>
        <position position="1"/>
    </location>
</feature>
<evidence type="ECO:0000256" key="1">
    <source>
        <dbReference type="SAM" id="MobiDB-lite"/>
    </source>
</evidence>
<organism evidence="2 3">
    <name type="scientific">Taxus chinensis</name>
    <name type="common">Chinese yew</name>
    <name type="synonym">Taxus wallichiana var. chinensis</name>
    <dbReference type="NCBI Taxonomy" id="29808"/>
    <lineage>
        <taxon>Eukaryota</taxon>
        <taxon>Viridiplantae</taxon>
        <taxon>Streptophyta</taxon>
        <taxon>Embryophyta</taxon>
        <taxon>Tracheophyta</taxon>
        <taxon>Spermatophyta</taxon>
        <taxon>Pinopsida</taxon>
        <taxon>Pinidae</taxon>
        <taxon>Conifers II</taxon>
        <taxon>Cupressales</taxon>
        <taxon>Taxaceae</taxon>
        <taxon>Taxus</taxon>
    </lineage>
</organism>
<feature type="compositionally biased region" description="Polar residues" evidence="1">
    <location>
        <begin position="65"/>
        <end position="76"/>
    </location>
</feature>
<dbReference type="EMBL" id="JAHRHJ020000010">
    <property type="protein sequence ID" value="KAH9299551.1"/>
    <property type="molecule type" value="Genomic_DNA"/>
</dbReference>
<feature type="region of interest" description="Disordered" evidence="1">
    <location>
        <begin position="45"/>
        <end position="77"/>
    </location>
</feature>
<evidence type="ECO:0000313" key="2">
    <source>
        <dbReference type="EMBL" id="KAH9299551.1"/>
    </source>
</evidence>
<accession>A0AA38CHQ3</accession>
<name>A0AA38CHQ3_TAXCH</name>
<dbReference type="Proteomes" id="UP000824469">
    <property type="component" value="Unassembled WGS sequence"/>
</dbReference>
<dbReference type="AlphaFoldDB" id="A0AA38CHQ3"/>
<gene>
    <name evidence="2" type="ORF">KI387_031233</name>
</gene>
<evidence type="ECO:0000313" key="3">
    <source>
        <dbReference type="Proteomes" id="UP000824469"/>
    </source>
</evidence>
<protein>
    <submittedName>
        <fullName evidence="2">Uncharacterized protein</fullName>
    </submittedName>
</protein>
<keyword evidence="3" id="KW-1185">Reference proteome</keyword>
<comment type="caution">
    <text evidence="2">The sequence shown here is derived from an EMBL/GenBank/DDBJ whole genome shotgun (WGS) entry which is preliminary data.</text>
</comment>
<sequence length="100" mass="11155">LPQVLLCQRPVPRRHRFNSRLHRQRRSHPLQLLLLRHLLHRPPLLRNKKLHPRPSSGVPNAETPGPSTQDSGSSGQFVRDAQKMGIIGAAILLGGSAFLV</sequence>